<keyword evidence="4 6" id="KW-0238">DNA-binding</keyword>
<evidence type="ECO:0000313" key="8">
    <source>
        <dbReference type="EMBL" id="STO08366.1"/>
    </source>
</evidence>
<dbReference type="PANTHER" id="PTHR12835:SF5">
    <property type="entry name" value="BIOTIN--PROTEIN LIGASE"/>
    <property type="match status" value="1"/>
</dbReference>
<dbReference type="GO" id="GO:0016740">
    <property type="term" value="F:transferase activity"/>
    <property type="evidence" value="ECO:0007669"/>
    <property type="project" value="UniProtKB-ARBA"/>
</dbReference>
<dbReference type="InterPro" id="IPR013196">
    <property type="entry name" value="HTH_11"/>
</dbReference>
<dbReference type="GO" id="GO:0003677">
    <property type="term" value="F:DNA binding"/>
    <property type="evidence" value="ECO:0007669"/>
    <property type="project" value="UniProtKB-UniRule"/>
</dbReference>
<dbReference type="InterPro" id="IPR036390">
    <property type="entry name" value="WH_DNA-bd_sf"/>
</dbReference>
<dbReference type="EMBL" id="UGGP01000001">
    <property type="protein sequence ID" value="STO08366.1"/>
    <property type="molecule type" value="Genomic_DNA"/>
</dbReference>
<dbReference type="GO" id="GO:0006355">
    <property type="term" value="P:regulation of DNA-templated transcription"/>
    <property type="evidence" value="ECO:0007669"/>
    <property type="project" value="UniProtKB-UniRule"/>
</dbReference>
<dbReference type="Pfam" id="PF03099">
    <property type="entry name" value="BPL_LplA_LipB"/>
    <property type="match status" value="1"/>
</dbReference>
<dbReference type="AlphaFoldDB" id="A0A377FV44"/>
<feature type="binding site" evidence="6">
    <location>
        <position position="184"/>
    </location>
    <ligand>
        <name>biotin</name>
        <dbReference type="ChEBI" id="CHEBI:57586"/>
    </ligand>
</feature>
<dbReference type="CDD" id="cd00090">
    <property type="entry name" value="HTH_ARSR"/>
    <property type="match status" value="1"/>
</dbReference>
<reference evidence="8 9" key="1">
    <citation type="submission" date="2018-06" db="EMBL/GenBank/DDBJ databases">
        <authorList>
            <consortium name="Pathogen Informatics"/>
            <person name="Doyle S."/>
        </authorList>
    </citation>
    <scope>NUCLEOTIDE SEQUENCE [LARGE SCALE GENOMIC DNA]</scope>
    <source>
        <strain evidence="8 9">NCTC13163</strain>
    </source>
</reference>
<dbReference type="SUPFAM" id="SSF46785">
    <property type="entry name" value="Winged helix' DNA-binding domain"/>
    <property type="match status" value="1"/>
</dbReference>
<dbReference type="RefSeq" id="WP_029335297.1">
    <property type="nucleotide sequence ID" value="NZ_UGGP01000001.1"/>
</dbReference>
<dbReference type="Gene3D" id="2.30.30.100">
    <property type="match status" value="1"/>
</dbReference>
<dbReference type="Pfam" id="PF08279">
    <property type="entry name" value="HTH_11"/>
    <property type="match status" value="1"/>
</dbReference>
<dbReference type="SMR" id="A0A377FV44"/>
<keyword evidence="6" id="KW-0804">Transcription</keyword>
<dbReference type="InterPro" id="IPR011991">
    <property type="entry name" value="ArsR-like_HTH"/>
</dbReference>
<keyword evidence="6" id="KW-0805">Transcription regulation</keyword>
<organism evidence="8 9">
    <name type="scientific">Exiguobacterium aurantiacum</name>
    <dbReference type="NCBI Taxonomy" id="33987"/>
    <lineage>
        <taxon>Bacteria</taxon>
        <taxon>Bacillati</taxon>
        <taxon>Bacillota</taxon>
        <taxon>Bacilli</taxon>
        <taxon>Bacillales</taxon>
        <taxon>Bacillales Family XII. Incertae Sedis</taxon>
        <taxon>Exiguobacterium</taxon>
    </lineage>
</organism>
<dbReference type="SUPFAM" id="SSF55681">
    <property type="entry name" value="Class II aaRS and biotin synthetases"/>
    <property type="match status" value="1"/>
</dbReference>
<evidence type="ECO:0000256" key="5">
    <source>
        <dbReference type="ARBA" id="ARBA00023267"/>
    </source>
</evidence>
<dbReference type="EC" id="6.3.4.15" evidence="6"/>
<dbReference type="CDD" id="cd16442">
    <property type="entry name" value="BPL"/>
    <property type="match status" value="1"/>
</dbReference>
<sequence>MASTRGKVLSLLQDGAVWSGQELARQLNISRTAIWKHIETLKQDGYDIETIPRKGYQLLEQNDRFDETAFVSVRRGRFGQHVHAYDQVDTTQRIAHEHAQRGAPEGTIVISEEQTAGRGQLGRQWYNPSRVNIAASIILRPDLPIRDASKLTLMAASAFARSFNREGIVAAIKWPNDLLLNGKKIGGILTEMQTEGDRIQAVILGFGFNVNGETIPEELIHRATSLKRETGIVHRRSELLARLLEDLEKEYDLFLEAGFSPVREHWLQNAAFIDETITLTTAGKTKTGVMRGISTEGALLLETGAGIEPIYSAEIAVWND</sequence>
<gene>
    <name evidence="6 8" type="primary">birA</name>
    <name evidence="8" type="ORF">NCTC13163_01736</name>
</gene>
<dbReference type="HAMAP" id="MF_00978">
    <property type="entry name" value="Bifunct_BirA"/>
    <property type="match status" value="1"/>
</dbReference>
<dbReference type="GO" id="GO:0005737">
    <property type="term" value="C:cytoplasm"/>
    <property type="evidence" value="ECO:0007669"/>
    <property type="project" value="TreeGrafter"/>
</dbReference>
<dbReference type="GO" id="GO:0009249">
    <property type="term" value="P:protein lipoylation"/>
    <property type="evidence" value="ECO:0007669"/>
    <property type="project" value="UniProtKB-ARBA"/>
</dbReference>
<dbReference type="InterPro" id="IPR008988">
    <property type="entry name" value="Transcriptional_repressor_C"/>
</dbReference>
<comment type="function">
    <text evidence="6">Acts both as a biotin--[acetyl-CoA-carboxylase] ligase and a repressor.</text>
</comment>
<evidence type="ECO:0000256" key="3">
    <source>
        <dbReference type="ARBA" id="ARBA00022840"/>
    </source>
</evidence>
<accession>A0A377FV44</accession>
<keyword evidence="2 6" id="KW-0547">Nucleotide-binding</keyword>
<feature type="binding site" evidence="6">
    <location>
        <position position="114"/>
    </location>
    <ligand>
        <name>biotin</name>
        <dbReference type="ChEBI" id="CHEBI:57586"/>
    </ligand>
</feature>
<proteinExistence type="inferred from homology"/>
<dbReference type="Gene3D" id="1.10.10.10">
    <property type="entry name" value="Winged helix-like DNA-binding domain superfamily/Winged helix DNA-binding domain"/>
    <property type="match status" value="1"/>
</dbReference>
<evidence type="ECO:0000259" key="7">
    <source>
        <dbReference type="PROSITE" id="PS51733"/>
    </source>
</evidence>
<keyword evidence="3 6" id="KW-0067">ATP-binding</keyword>
<dbReference type="InterPro" id="IPR004143">
    <property type="entry name" value="BPL_LPL_catalytic"/>
</dbReference>
<comment type="caution">
    <text evidence="6">Lacks conserved residue(s) required for the propagation of feature annotation.</text>
</comment>
<comment type="similarity">
    <text evidence="6">Belongs to the biotin--protein ligase family.</text>
</comment>
<dbReference type="InterPro" id="IPR003142">
    <property type="entry name" value="BPL_C"/>
</dbReference>
<dbReference type="InterPro" id="IPR030855">
    <property type="entry name" value="Bifunct_BirA"/>
</dbReference>
<dbReference type="InterPro" id="IPR045864">
    <property type="entry name" value="aa-tRNA-synth_II/BPL/LPL"/>
</dbReference>
<dbReference type="PROSITE" id="PS51733">
    <property type="entry name" value="BPL_LPL_CATALYTIC"/>
    <property type="match status" value="1"/>
</dbReference>
<feature type="DNA-binding region" description="H-T-H motif" evidence="6">
    <location>
        <begin position="20"/>
        <end position="39"/>
    </location>
</feature>
<dbReference type="GO" id="GO:0004077">
    <property type="term" value="F:biotin--[biotin carboxyl-carrier protein] ligase activity"/>
    <property type="evidence" value="ECO:0007669"/>
    <property type="project" value="UniProtKB-UniRule"/>
</dbReference>
<dbReference type="OrthoDB" id="9807064at2"/>
<comment type="catalytic activity">
    <reaction evidence="6">
        <text>biotin + L-lysyl-[protein] + ATP = N(6)-biotinyl-L-lysyl-[protein] + AMP + diphosphate + H(+)</text>
        <dbReference type="Rhea" id="RHEA:11756"/>
        <dbReference type="Rhea" id="RHEA-COMP:9752"/>
        <dbReference type="Rhea" id="RHEA-COMP:10505"/>
        <dbReference type="ChEBI" id="CHEBI:15378"/>
        <dbReference type="ChEBI" id="CHEBI:29969"/>
        <dbReference type="ChEBI" id="CHEBI:30616"/>
        <dbReference type="ChEBI" id="CHEBI:33019"/>
        <dbReference type="ChEBI" id="CHEBI:57586"/>
        <dbReference type="ChEBI" id="CHEBI:83144"/>
        <dbReference type="ChEBI" id="CHEBI:456215"/>
        <dbReference type="EC" id="6.3.4.15"/>
    </reaction>
</comment>
<dbReference type="PANTHER" id="PTHR12835">
    <property type="entry name" value="BIOTIN PROTEIN LIGASE"/>
    <property type="match status" value="1"/>
</dbReference>
<evidence type="ECO:0000256" key="1">
    <source>
        <dbReference type="ARBA" id="ARBA00022598"/>
    </source>
</evidence>
<feature type="domain" description="BPL/LPL catalytic" evidence="7">
    <location>
        <begin position="67"/>
        <end position="255"/>
    </location>
</feature>
<keyword evidence="6" id="KW-0678">Repressor</keyword>
<name>A0A377FV44_9BACL</name>
<protein>
    <recommendedName>
        <fullName evidence="6">Bifunctional ligase/repressor BirA</fullName>
    </recommendedName>
    <alternativeName>
        <fullName evidence="6">Biotin--[acetyl-CoA-carboxylase] ligase</fullName>
        <ecNumber evidence="6">6.3.4.15</ecNumber>
    </alternativeName>
    <alternativeName>
        <fullName evidence="6">Biotin--protein ligase</fullName>
    </alternativeName>
    <alternativeName>
        <fullName evidence="6">Biotin-[acetyl-CoA carboxylase] synthetase</fullName>
    </alternativeName>
</protein>
<evidence type="ECO:0000256" key="4">
    <source>
        <dbReference type="ARBA" id="ARBA00023125"/>
    </source>
</evidence>
<dbReference type="InterPro" id="IPR004408">
    <property type="entry name" value="Biotin_CoA_COase_ligase"/>
</dbReference>
<keyword evidence="1 6" id="KW-0436">Ligase</keyword>
<dbReference type="NCBIfam" id="TIGR00121">
    <property type="entry name" value="birA_ligase"/>
    <property type="match status" value="1"/>
</dbReference>
<dbReference type="GO" id="GO:0005524">
    <property type="term" value="F:ATP binding"/>
    <property type="evidence" value="ECO:0007669"/>
    <property type="project" value="UniProtKB-UniRule"/>
</dbReference>
<dbReference type="STRING" id="1397694.GCA_000702585_02232"/>
<dbReference type="InterPro" id="IPR036388">
    <property type="entry name" value="WH-like_DNA-bd_sf"/>
</dbReference>
<keyword evidence="5 6" id="KW-0092">Biotin</keyword>
<evidence type="ECO:0000256" key="2">
    <source>
        <dbReference type="ARBA" id="ARBA00022741"/>
    </source>
</evidence>
<dbReference type="SUPFAM" id="SSF50037">
    <property type="entry name" value="C-terminal domain of transcriptional repressors"/>
    <property type="match status" value="1"/>
</dbReference>
<evidence type="ECO:0000313" key="9">
    <source>
        <dbReference type="Proteomes" id="UP000254060"/>
    </source>
</evidence>
<dbReference type="Pfam" id="PF02237">
    <property type="entry name" value="BPL_C"/>
    <property type="match status" value="1"/>
</dbReference>
<dbReference type="Gene3D" id="3.30.930.10">
    <property type="entry name" value="Bira Bifunctional Protein, Domain 2"/>
    <property type="match status" value="1"/>
</dbReference>
<dbReference type="Proteomes" id="UP000254060">
    <property type="component" value="Unassembled WGS sequence"/>
</dbReference>
<evidence type="ECO:0000256" key="6">
    <source>
        <dbReference type="HAMAP-Rule" id="MF_00978"/>
    </source>
</evidence>